<keyword evidence="8 9" id="KW-0975">Bacterial flagellum</keyword>
<dbReference type="PANTHER" id="PTHR30046">
    <property type="entry name" value="FLAGELLAR M-RING PROTEIN"/>
    <property type="match status" value="1"/>
</dbReference>
<keyword evidence="15" id="KW-1185">Reference proteome</keyword>
<evidence type="ECO:0000256" key="6">
    <source>
        <dbReference type="ARBA" id="ARBA00022989"/>
    </source>
</evidence>
<feature type="domain" description="Flagellar M-ring C-terminal" evidence="13">
    <location>
        <begin position="259"/>
        <end position="424"/>
    </location>
</feature>
<name>A0A396RVH7_9SPHN</name>
<dbReference type="InterPro" id="IPR043427">
    <property type="entry name" value="YscJ/FliF"/>
</dbReference>
<comment type="function">
    <text evidence="9">The M ring may be actively involved in energy transduction.</text>
</comment>
<dbReference type="Pfam" id="PF08345">
    <property type="entry name" value="YscJ_FliF_C"/>
    <property type="match status" value="1"/>
</dbReference>
<dbReference type="RefSeq" id="WP_118863653.1">
    <property type="nucleotide sequence ID" value="NZ_QWLV01000002.1"/>
</dbReference>
<dbReference type="GO" id="GO:0005886">
    <property type="term" value="C:plasma membrane"/>
    <property type="evidence" value="ECO:0007669"/>
    <property type="project" value="UniProtKB-SubCell"/>
</dbReference>
<evidence type="ECO:0000256" key="3">
    <source>
        <dbReference type="ARBA" id="ARBA00007971"/>
    </source>
</evidence>
<dbReference type="OrthoDB" id="9807026at2"/>
<sequence length="555" mass="58038">MSELVTIPAQSRLTMDKVRGLATQPAVTRALPMLGLLGVAGAAALAWSVISAPPQRALSTGMDDAEKAAVVDALASAGIANQVDRDTGAVTVAGDDYHRARMILAQQGLPKSAPDGAAVIDAMPMGASRAVEDQRLRAAREQDLARTIEAIDAVKTARVHLAFETPSVFVRDRSSPAASVMLRLEGGRRLREAQVGAIAHLVSSSVPGLDPAEVSIVDQNGRLLSRGGDGDPIAAASDRQLEVQERVEARYAGSIDALLTPIVGAGNFTAEVNADLDFAQVSATRENYPADQRVVAQERGETVSEPNSAEAGGIPGALANQPPPASQLSESPTSPDAAEPTPGTTPNRSSETYNRTFALGREVSVTQGATGTVKRLTVAVALKEGTAGRTMTPRRLAEIERLVKGAVGFDAARGDTVAVTVQPFVELAPAAPPPWYEAAWVTTLARALSGVIVALLLVFFIGRPLLKRHQAAAKLRAAEAGQRRKEIGTQMAGALAQQVRGGEAGSITVDMIESAPSYAARADLIRDFVRQDPARAALVVRDLLKAGGEQEARNA</sequence>
<keyword evidence="14" id="KW-0282">Flagellum</keyword>
<feature type="compositionally biased region" description="Polar residues" evidence="10">
    <location>
        <begin position="342"/>
        <end position="353"/>
    </location>
</feature>
<keyword evidence="7 11" id="KW-0472">Membrane</keyword>
<dbReference type="Proteomes" id="UP000266693">
    <property type="component" value="Unassembled WGS sequence"/>
</dbReference>
<feature type="domain" description="Flagellar M-ring N-terminal" evidence="12">
    <location>
        <begin position="52"/>
        <end position="225"/>
    </location>
</feature>
<dbReference type="GO" id="GO:0009431">
    <property type="term" value="C:bacterial-type flagellum basal body, MS ring"/>
    <property type="evidence" value="ECO:0007669"/>
    <property type="project" value="InterPro"/>
</dbReference>
<keyword evidence="6 11" id="KW-1133">Transmembrane helix</keyword>
<evidence type="ECO:0000259" key="12">
    <source>
        <dbReference type="Pfam" id="PF01514"/>
    </source>
</evidence>
<dbReference type="Pfam" id="PF01514">
    <property type="entry name" value="YscJ_FliF"/>
    <property type="match status" value="1"/>
</dbReference>
<dbReference type="PIRSF" id="PIRSF004862">
    <property type="entry name" value="FliF"/>
    <property type="match status" value="1"/>
</dbReference>
<evidence type="ECO:0000259" key="13">
    <source>
        <dbReference type="Pfam" id="PF08345"/>
    </source>
</evidence>
<evidence type="ECO:0000256" key="8">
    <source>
        <dbReference type="ARBA" id="ARBA00023143"/>
    </source>
</evidence>
<keyword evidence="5 11" id="KW-0812">Transmembrane</keyword>
<dbReference type="InterPro" id="IPR013556">
    <property type="entry name" value="Flag_M-ring_C"/>
</dbReference>
<dbReference type="NCBIfam" id="TIGR00206">
    <property type="entry name" value="fliF"/>
    <property type="match status" value="1"/>
</dbReference>
<protein>
    <recommendedName>
        <fullName evidence="9">Flagellar M-ring protein</fullName>
    </recommendedName>
</protein>
<comment type="caution">
    <text evidence="14">The sequence shown here is derived from an EMBL/GenBank/DDBJ whole genome shotgun (WGS) entry which is preliminary data.</text>
</comment>
<comment type="similarity">
    <text evidence="3 9">Belongs to the FliF family.</text>
</comment>
<evidence type="ECO:0000313" key="15">
    <source>
        <dbReference type="Proteomes" id="UP000266693"/>
    </source>
</evidence>
<gene>
    <name evidence="14" type="primary">fliF</name>
    <name evidence="14" type="ORF">D1610_08440</name>
</gene>
<evidence type="ECO:0000256" key="9">
    <source>
        <dbReference type="PIRNR" id="PIRNR004862"/>
    </source>
</evidence>
<dbReference type="InterPro" id="IPR045851">
    <property type="entry name" value="AMP-bd_C_sf"/>
</dbReference>
<dbReference type="InterPro" id="IPR006182">
    <property type="entry name" value="FliF_N_dom"/>
</dbReference>
<dbReference type="Gene3D" id="3.30.300.30">
    <property type="match status" value="1"/>
</dbReference>
<evidence type="ECO:0000256" key="10">
    <source>
        <dbReference type="SAM" id="MobiDB-lite"/>
    </source>
</evidence>
<reference evidence="14 15" key="1">
    <citation type="submission" date="2018-08" db="EMBL/GenBank/DDBJ databases">
        <title>The multiple taxonomic identification of Sphingomonas gilva.</title>
        <authorList>
            <person name="Zhu D."/>
            <person name="Zheng S."/>
        </authorList>
    </citation>
    <scope>NUCLEOTIDE SEQUENCE [LARGE SCALE GENOMIC DNA]</scope>
    <source>
        <strain evidence="14 15">ZDH117</strain>
    </source>
</reference>
<dbReference type="AlphaFoldDB" id="A0A396RVH7"/>
<keyword evidence="14" id="KW-0969">Cilium</keyword>
<dbReference type="GO" id="GO:0003774">
    <property type="term" value="F:cytoskeletal motor activity"/>
    <property type="evidence" value="ECO:0007669"/>
    <property type="project" value="InterPro"/>
</dbReference>
<evidence type="ECO:0000313" key="14">
    <source>
        <dbReference type="EMBL" id="RHW18463.1"/>
    </source>
</evidence>
<accession>A0A396RVH7</accession>
<dbReference type="PRINTS" id="PR01009">
    <property type="entry name" value="FLGMRINGFLIF"/>
</dbReference>
<dbReference type="PANTHER" id="PTHR30046:SF0">
    <property type="entry name" value="FLAGELLAR M-RING PROTEIN"/>
    <property type="match status" value="1"/>
</dbReference>
<evidence type="ECO:0000256" key="2">
    <source>
        <dbReference type="ARBA" id="ARBA00004651"/>
    </source>
</evidence>
<evidence type="ECO:0000256" key="11">
    <source>
        <dbReference type="SAM" id="Phobius"/>
    </source>
</evidence>
<evidence type="ECO:0000256" key="1">
    <source>
        <dbReference type="ARBA" id="ARBA00004117"/>
    </source>
</evidence>
<dbReference type="GO" id="GO:0071973">
    <property type="term" value="P:bacterial-type flagellum-dependent cell motility"/>
    <property type="evidence" value="ECO:0007669"/>
    <property type="project" value="InterPro"/>
</dbReference>
<proteinExistence type="inferred from homology"/>
<evidence type="ECO:0000256" key="5">
    <source>
        <dbReference type="ARBA" id="ARBA00022692"/>
    </source>
</evidence>
<keyword evidence="4" id="KW-1003">Cell membrane</keyword>
<feature type="transmembrane region" description="Helical" evidence="11">
    <location>
        <begin position="447"/>
        <end position="466"/>
    </location>
</feature>
<evidence type="ECO:0000256" key="7">
    <source>
        <dbReference type="ARBA" id="ARBA00023136"/>
    </source>
</evidence>
<dbReference type="InterPro" id="IPR000067">
    <property type="entry name" value="FlgMring_FliF"/>
</dbReference>
<comment type="subcellular location">
    <subcellularLocation>
        <location evidence="1 9">Bacterial flagellum basal body</location>
    </subcellularLocation>
    <subcellularLocation>
        <location evidence="2">Cell membrane</location>
        <topology evidence="2">Multi-pass membrane protein</topology>
    </subcellularLocation>
</comment>
<evidence type="ECO:0000256" key="4">
    <source>
        <dbReference type="ARBA" id="ARBA00022475"/>
    </source>
</evidence>
<feature type="region of interest" description="Disordered" evidence="10">
    <location>
        <begin position="296"/>
        <end position="353"/>
    </location>
</feature>
<dbReference type="EMBL" id="QWLV01000002">
    <property type="protein sequence ID" value="RHW18463.1"/>
    <property type="molecule type" value="Genomic_DNA"/>
</dbReference>
<organism evidence="14 15">
    <name type="scientific">Sphingomonas gilva</name>
    <dbReference type="NCBI Taxonomy" id="2305907"/>
    <lineage>
        <taxon>Bacteria</taxon>
        <taxon>Pseudomonadati</taxon>
        <taxon>Pseudomonadota</taxon>
        <taxon>Alphaproteobacteria</taxon>
        <taxon>Sphingomonadales</taxon>
        <taxon>Sphingomonadaceae</taxon>
        <taxon>Sphingomonas</taxon>
    </lineage>
</organism>
<keyword evidence="14" id="KW-0966">Cell projection</keyword>